<evidence type="ECO:0000256" key="3">
    <source>
        <dbReference type="ARBA" id="ARBA00022692"/>
    </source>
</evidence>
<evidence type="ECO:0000313" key="8">
    <source>
        <dbReference type="Proteomes" id="UP000747542"/>
    </source>
</evidence>
<dbReference type="EMBL" id="JAHLQT010033086">
    <property type="protein sequence ID" value="KAG7159644.1"/>
    <property type="molecule type" value="Genomic_DNA"/>
</dbReference>
<evidence type="ECO:0000256" key="4">
    <source>
        <dbReference type="ARBA" id="ARBA00022989"/>
    </source>
</evidence>
<evidence type="ECO:0000256" key="2">
    <source>
        <dbReference type="ARBA" id="ARBA00006948"/>
    </source>
</evidence>
<organism evidence="7 8">
    <name type="scientific">Homarus americanus</name>
    <name type="common">American lobster</name>
    <dbReference type="NCBI Taxonomy" id="6706"/>
    <lineage>
        <taxon>Eukaryota</taxon>
        <taxon>Metazoa</taxon>
        <taxon>Ecdysozoa</taxon>
        <taxon>Arthropoda</taxon>
        <taxon>Crustacea</taxon>
        <taxon>Multicrustacea</taxon>
        <taxon>Malacostraca</taxon>
        <taxon>Eumalacostraca</taxon>
        <taxon>Eucarida</taxon>
        <taxon>Decapoda</taxon>
        <taxon>Pleocyemata</taxon>
        <taxon>Astacidea</taxon>
        <taxon>Nephropoidea</taxon>
        <taxon>Nephropidae</taxon>
        <taxon>Homarus</taxon>
    </lineage>
</organism>
<comment type="caution">
    <text evidence="7">The sequence shown here is derived from an EMBL/GenBank/DDBJ whole genome shotgun (WGS) entry which is preliminary data.</text>
</comment>
<feature type="region of interest" description="Disordered" evidence="6">
    <location>
        <begin position="199"/>
        <end position="220"/>
    </location>
</feature>
<keyword evidence="3 7" id="KW-0812">Transmembrane</keyword>
<name>A0A8J5JR50_HOMAM</name>
<keyword evidence="8" id="KW-1185">Reference proteome</keyword>
<proteinExistence type="inferred from homology"/>
<comment type="similarity">
    <text evidence="2">Belongs to the TMEM45 family.</text>
</comment>
<dbReference type="Pfam" id="PF04819">
    <property type="entry name" value="DUF716"/>
    <property type="match status" value="1"/>
</dbReference>
<comment type="subcellular location">
    <subcellularLocation>
        <location evidence="1">Membrane</location>
        <topology evidence="1">Multi-pass membrane protein</topology>
    </subcellularLocation>
</comment>
<evidence type="ECO:0000256" key="1">
    <source>
        <dbReference type="ARBA" id="ARBA00004141"/>
    </source>
</evidence>
<dbReference type="GO" id="GO:0016020">
    <property type="term" value="C:membrane"/>
    <property type="evidence" value="ECO:0007669"/>
    <property type="project" value="UniProtKB-SubCell"/>
</dbReference>
<evidence type="ECO:0000313" key="7">
    <source>
        <dbReference type="EMBL" id="KAG7159644.1"/>
    </source>
</evidence>
<reference evidence="7" key="1">
    <citation type="journal article" date="2021" name="Sci. Adv.">
        <title>The American lobster genome reveals insights on longevity, neural, and immune adaptations.</title>
        <authorList>
            <person name="Polinski J.M."/>
            <person name="Zimin A.V."/>
            <person name="Clark K.F."/>
            <person name="Kohn A.B."/>
            <person name="Sadowski N."/>
            <person name="Timp W."/>
            <person name="Ptitsyn A."/>
            <person name="Khanna P."/>
            <person name="Romanova D.Y."/>
            <person name="Williams P."/>
            <person name="Greenwood S.J."/>
            <person name="Moroz L.L."/>
            <person name="Walt D.R."/>
            <person name="Bodnar A.G."/>
        </authorList>
    </citation>
    <scope>NUCLEOTIDE SEQUENCE</scope>
    <source>
        <strain evidence="7">GMGI-L3</strain>
    </source>
</reference>
<feature type="compositionally biased region" description="Low complexity" evidence="6">
    <location>
        <begin position="210"/>
        <end position="220"/>
    </location>
</feature>
<gene>
    <name evidence="7" type="primary">Tmem45B-L</name>
    <name evidence="7" type="ORF">Hamer_G026877</name>
</gene>
<accession>A0A8J5JR50</accession>
<keyword evidence="5" id="KW-0472">Membrane</keyword>
<dbReference type="PANTHER" id="PTHR16007">
    <property type="entry name" value="EPIDIDYMAL MEMBRANE PROTEIN E9-RELATED"/>
    <property type="match status" value="1"/>
</dbReference>
<keyword evidence="4" id="KW-1133">Transmembrane helix</keyword>
<dbReference type="PANTHER" id="PTHR16007:SF15">
    <property type="entry name" value="TRANSMEMBRANE PROTEIN 45B"/>
    <property type="match status" value="1"/>
</dbReference>
<dbReference type="Proteomes" id="UP000747542">
    <property type="component" value="Unassembled WGS sequence"/>
</dbReference>
<sequence length="283" mass="30808">MGSFVGHVVQDVLRSSASGSRASVPEVLHVSACGVGSWRQIPHATITPPPSAASPAARGCPWKVNSLRGSSTVSSHLGNAQHMTMFFFFGLNGAVDMITHYRVPLPPDMDFVSSILALGMEALIFFYHLHGRNPMDIQVHMLLVYVVVASAVSVTMEMCYKTNHPASTVPLLLHPPTEHVVLSDRVHLIPTMGGEVGRARHWPDDDRHSSSLGTTPQSSSSWCWLAFSSTCELKHCRPPPSITAFTTTSHRSRASRTTNLIIPKTSSKTPTKRKYENCSGVDV</sequence>
<evidence type="ECO:0000256" key="6">
    <source>
        <dbReference type="SAM" id="MobiDB-lite"/>
    </source>
</evidence>
<protein>
    <submittedName>
        <fullName evidence="7">Transmembrane protein 45B-like</fullName>
    </submittedName>
</protein>
<dbReference type="InterPro" id="IPR042127">
    <property type="entry name" value="TMEM45"/>
</dbReference>
<feature type="compositionally biased region" description="Basic and acidic residues" evidence="6">
    <location>
        <begin position="199"/>
        <end position="209"/>
    </location>
</feature>
<dbReference type="InterPro" id="IPR006904">
    <property type="entry name" value="DUF716"/>
</dbReference>
<evidence type="ECO:0000256" key="5">
    <source>
        <dbReference type="ARBA" id="ARBA00023136"/>
    </source>
</evidence>
<dbReference type="AlphaFoldDB" id="A0A8J5JR50"/>